<dbReference type="Pfam" id="PF11755">
    <property type="entry name" value="DUF3311"/>
    <property type="match status" value="1"/>
</dbReference>
<dbReference type="OrthoDB" id="123261at2"/>
<keyword evidence="1" id="KW-0472">Membrane</keyword>
<keyword evidence="1" id="KW-1133">Transmembrane helix</keyword>
<keyword evidence="1" id="KW-0812">Transmembrane</keyword>
<reference evidence="2 3" key="1">
    <citation type="submission" date="2019-02" db="EMBL/GenBank/DDBJ databases">
        <title>Genomic Encyclopedia of Type Strains, Phase IV (KMG-IV): sequencing the most valuable type-strain genomes for metagenomic binning, comparative biology and taxonomic classification.</title>
        <authorList>
            <person name="Goeker M."/>
        </authorList>
    </citation>
    <scope>NUCLEOTIDE SEQUENCE [LARGE SCALE GENOMIC DNA]</scope>
    <source>
        <strain evidence="2 3">DSM 45622</strain>
    </source>
</reference>
<evidence type="ECO:0000313" key="2">
    <source>
        <dbReference type="EMBL" id="RZS90962.1"/>
    </source>
</evidence>
<sequence length="74" mass="8637">MAESPRTTRTRSWPHWLLVLPLLGVLIPPVYDVRHPEIGGVPFFYWWQLLWVPISMAVTVLVSRMTDPRPEGDR</sequence>
<name>A0A4Q7NX32_9ACTN</name>
<accession>A0A4Q7NX32</accession>
<dbReference type="AlphaFoldDB" id="A0A4Q7NX32"/>
<proteinExistence type="predicted"/>
<evidence type="ECO:0000313" key="3">
    <source>
        <dbReference type="Proteomes" id="UP000293638"/>
    </source>
</evidence>
<feature type="transmembrane region" description="Helical" evidence="1">
    <location>
        <begin position="12"/>
        <end position="31"/>
    </location>
</feature>
<comment type="caution">
    <text evidence="2">The sequence shown here is derived from an EMBL/GenBank/DDBJ whole genome shotgun (WGS) entry which is preliminary data.</text>
</comment>
<gene>
    <name evidence="2" type="ORF">EV189_0192</name>
</gene>
<evidence type="ECO:0000256" key="1">
    <source>
        <dbReference type="SAM" id="Phobius"/>
    </source>
</evidence>
<dbReference type="EMBL" id="SGXD01000001">
    <property type="protein sequence ID" value="RZS90962.1"/>
    <property type="molecule type" value="Genomic_DNA"/>
</dbReference>
<feature type="transmembrane region" description="Helical" evidence="1">
    <location>
        <begin position="43"/>
        <end position="62"/>
    </location>
</feature>
<organism evidence="2 3">
    <name type="scientific">Motilibacter rhizosphaerae</name>
    <dbReference type="NCBI Taxonomy" id="598652"/>
    <lineage>
        <taxon>Bacteria</taxon>
        <taxon>Bacillati</taxon>
        <taxon>Actinomycetota</taxon>
        <taxon>Actinomycetes</taxon>
        <taxon>Motilibacterales</taxon>
        <taxon>Motilibacteraceae</taxon>
        <taxon>Motilibacter</taxon>
    </lineage>
</organism>
<dbReference type="Proteomes" id="UP000293638">
    <property type="component" value="Unassembled WGS sequence"/>
</dbReference>
<dbReference type="InterPro" id="IPR021741">
    <property type="entry name" value="DUF3311"/>
</dbReference>
<keyword evidence="3" id="KW-1185">Reference proteome</keyword>
<protein>
    <submittedName>
        <fullName evidence="2">Uncharacterized protein DUF3311</fullName>
    </submittedName>
</protein>
<dbReference type="RefSeq" id="WP_130491083.1">
    <property type="nucleotide sequence ID" value="NZ_SGXD01000001.1"/>
</dbReference>